<evidence type="ECO:0000313" key="1">
    <source>
        <dbReference type="EMBL" id="KAH7305821.1"/>
    </source>
</evidence>
<sequence length="373" mass="43998">MDHDDLMLSRSVLFDHPCYYYDHYEMVRRVTNGRFRSDQELVHAAAQPGDNYKEMPTLLDAWKWVVCDVRSVDENTAMQALYEKQLEEERLQTPQERARELIRSEGMKMARRNARWVIPVLEKLSPQELAQMEQEKGGSMFAIWTGGAMLEIWKQVSPPSPPWIQHIADSQQPWGFVFYKSRLVQKRYGHRWDVVWDDIAQNQPTGFGGRYKYSFLGSIHCRGSLSTLKKLWTEVWAPPVSSDDRTGDDGLRDHFEDYKDSIKSPGILRNTFIVIDAQPIPRDLWRQETGFDMFWVWAYDPEWRSLSKDTILRDDEYQGRVKVSFHSLNAWFYAACLEGISIRDMWLKAQQHPDKIWIGYSKFMEPWDHAPYV</sequence>
<dbReference type="AlphaFoldDB" id="A0A8K0SH48"/>
<evidence type="ECO:0000313" key="2">
    <source>
        <dbReference type="Proteomes" id="UP000813444"/>
    </source>
</evidence>
<dbReference type="EMBL" id="JAGPNK010000017">
    <property type="protein sequence ID" value="KAH7305821.1"/>
    <property type="molecule type" value="Genomic_DNA"/>
</dbReference>
<protein>
    <submittedName>
        <fullName evidence="1">Uncharacterized protein</fullName>
    </submittedName>
</protein>
<organism evidence="1 2">
    <name type="scientific">Stachybotrys elegans</name>
    <dbReference type="NCBI Taxonomy" id="80388"/>
    <lineage>
        <taxon>Eukaryota</taxon>
        <taxon>Fungi</taxon>
        <taxon>Dikarya</taxon>
        <taxon>Ascomycota</taxon>
        <taxon>Pezizomycotina</taxon>
        <taxon>Sordariomycetes</taxon>
        <taxon>Hypocreomycetidae</taxon>
        <taxon>Hypocreales</taxon>
        <taxon>Stachybotryaceae</taxon>
        <taxon>Stachybotrys</taxon>
    </lineage>
</organism>
<reference evidence="1" key="1">
    <citation type="journal article" date="2021" name="Nat. Commun.">
        <title>Genetic determinants of endophytism in the Arabidopsis root mycobiome.</title>
        <authorList>
            <person name="Mesny F."/>
            <person name="Miyauchi S."/>
            <person name="Thiergart T."/>
            <person name="Pickel B."/>
            <person name="Atanasova L."/>
            <person name="Karlsson M."/>
            <person name="Huettel B."/>
            <person name="Barry K.W."/>
            <person name="Haridas S."/>
            <person name="Chen C."/>
            <person name="Bauer D."/>
            <person name="Andreopoulos W."/>
            <person name="Pangilinan J."/>
            <person name="LaButti K."/>
            <person name="Riley R."/>
            <person name="Lipzen A."/>
            <person name="Clum A."/>
            <person name="Drula E."/>
            <person name="Henrissat B."/>
            <person name="Kohler A."/>
            <person name="Grigoriev I.V."/>
            <person name="Martin F.M."/>
            <person name="Hacquard S."/>
        </authorList>
    </citation>
    <scope>NUCLEOTIDE SEQUENCE</scope>
    <source>
        <strain evidence="1">MPI-CAGE-CH-0235</strain>
    </source>
</reference>
<dbReference type="Proteomes" id="UP000813444">
    <property type="component" value="Unassembled WGS sequence"/>
</dbReference>
<accession>A0A8K0SH48</accession>
<comment type="caution">
    <text evidence="1">The sequence shown here is derived from an EMBL/GenBank/DDBJ whole genome shotgun (WGS) entry which is preliminary data.</text>
</comment>
<name>A0A8K0SH48_9HYPO</name>
<dbReference type="OrthoDB" id="4777915at2759"/>
<gene>
    <name evidence="1" type="ORF">B0I35DRAFT_483578</name>
</gene>
<proteinExistence type="predicted"/>
<keyword evidence="2" id="KW-1185">Reference proteome</keyword>